<dbReference type="Pfam" id="PF21319">
    <property type="entry name" value="zf-FCS_1"/>
    <property type="match status" value="1"/>
</dbReference>
<dbReference type="Gene3D" id="1.10.150.50">
    <property type="entry name" value="Transcription Factor, Ets-1"/>
    <property type="match status" value="1"/>
</dbReference>
<gene>
    <name evidence="15" type="primary">LOC103510973</name>
</gene>
<dbReference type="STRING" id="121845.A0A3Q0J147"/>
<dbReference type="InterPro" id="IPR038603">
    <property type="entry name" value="Znf_FCS_sf"/>
</dbReference>
<feature type="compositionally biased region" description="Basic residues" evidence="12">
    <location>
        <begin position="598"/>
        <end position="612"/>
    </location>
</feature>
<feature type="domain" description="FCS-type" evidence="13">
    <location>
        <begin position="123"/>
        <end position="158"/>
    </location>
</feature>
<keyword evidence="6" id="KW-0156">Chromatin regulator</keyword>
<evidence type="ECO:0000256" key="6">
    <source>
        <dbReference type="ARBA" id="ARBA00022853"/>
    </source>
</evidence>
<dbReference type="PROSITE" id="PS51079">
    <property type="entry name" value="MBT"/>
    <property type="match status" value="1"/>
</dbReference>
<proteinExistence type="predicted"/>
<reference evidence="15" key="1">
    <citation type="submission" date="2025-08" db="UniProtKB">
        <authorList>
            <consortium name="RefSeq"/>
        </authorList>
    </citation>
    <scope>IDENTIFICATION</scope>
</reference>
<dbReference type="RefSeq" id="XP_026680678.1">
    <property type="nucleotide sequence ID" value="XM_026824877.1"/>
</dbReference>
<dbReference type="GO" id="GO:0006325">
    <property type="term" value="P:chromatin organization"/>
    <property type="evidence" value="ECO:0007669"/>
    <property type="project" value="UniProtKB-KW"/>
</dbReference>
<dbReference type="Gene3D" id="2.30.30.140">
    <property type="match status" value="2"/>
</dbReference>
<evidence type="ECO:0000256" key="1">
    <source>
        <dbReference type="ARBA" id="ARBA00004123"/>
    </source>
</evidence>
<evidence type="ECO:0000313" key="15">
    <source>
        <dbReference type="RefSeq" id="XP_026680678.1"/>
    </source>
</evidence>
<keyword evidence="14" id="KW-1185">Reference proteome</keyword>
<dbReference type="GO" id="GO:0045892">
    <property type="term" value="P:negative regulation of DNA-templated transcription"/>
    <property type="evidence" value="ECO:0007669"/>
    <property type="project" value="TreeGrafter"/>
</dbReference>
<dbReference type="Pfam" id="PF02820">
    <property type="entry name" value="MBT"/>
    <property type="match status" value="2"/>
</dbReference>
<feature type="region of interest" description="Disordered" evidence="12">
    <location>
        <begin position="583"/>
        <end position="642"/>
    </location>
</feature>
<dbReference type="GeneID" id="103510973"/>
<dbReference type="InterPro" id="IPR013761">
    <property type="entry name" value="SAM/pointed_sf"/>
</dbReference>
<name>A0A3Q0J147_DIACI</name>
<accession>A0A3Q0J147</accession>
<feature type="repeat" description="MBT" evidence="11">
    <location>
        <begin position="489"/>
        <end position="585"/>
    </location>
</feature>
<dbReference type="SMART" id="SM00561">
    <property type="entry name" value="MBT"/>
    <property type="match status" value="2"/>
</dbReference>
<evidence type="ECO:0000256" key="7">
    <source>
        <dbReference type="ARBA" id="ARBA00023015"/>
    </source>
</evidence>
<keyword evidence="3" id="KW-0677">Repeat</keyword>
<keyword evidence="7" id="KW-0805">Transcription regulation</keyword>
<dbReference type="GO" id="GO:0003682">
    <property type="term" value="F:chromatin binding"/>
    <property type="evidence" value="ECO:0007669"/>
    <property type="project" value="TreeGrafter"/>
</dbReference>
<protein>
    <submittedName>
        <fullName evidence="15">Polycomb protein Sfmbt-like</fullName>
    </submittedName>
</protein>
<keyword evidence="8" id="KW-0804">Transcription</keyword>
<dbReference type="SUPFAM" id="SSF47769">
    <property type="entry name" value="SAM/Pointed domain"/>
    <property type="match status" value="1"/>
</dbReference>
<comment type="subcellular location">
    <subcellularLocation>
        <location evidence="1">Nucleus</location>
    </subcellularLocation>
</comment>
<dbReference type="InterPro" id="IPR012313">
    <property type="entry name" value="Znf_FCS"/>
</dbReference>
<evidence type="ECO:0000256" key="5">
    <source>
        <dbReference type="ARBA" id="ARBA00022833"/>
    </source>
</evidence>
<evidence type="ECO:0000259" key="13">
    <source>
        <dbReference type="PROSITE" id="PS51024"/>
    </source>
</evidence>
<feature type="compositionally biased region" description="Polar residues" evidence="12">
    <location>
        <begin position="347"/>
        <end position="378"/>
    </location>
</feature>
<keyword evidence="5" id="KW-0862">Zinc</keyword>
<keyword evidence="4 10" id="KW-0863">Zinc-finger</keyword>
<feature type="compositionally biased region" description="Basic residues" evidence="12">
    <location>
        <begin position="320"/>
        <end position="334"/>
    </location>
</feature>
<evidence type="ECO:0000256" key="3">
    <source>
        <dbReference type="ARBA" id="ARBA00022737"/>
    </source>
</evidence>
<dbReference type="Gene3D" id="3.30.60.160">
    <property type="match status" value="1"/>
</dbReference>
<organism evidence="14 15">
    <name type="scientific">Diaphorina citri</name>
    <name type="common">Asian citrus psyllid</name>
    <dbReference type="NCBI Taxonomy" id="121845"/>
    <lineage>
        <taxon>Eukaryota</taxon>
        <taxon>Metazoa</taxon>
        <taxon>Ecdysozoa</taxon>
        <taxon>Arthropoda</taxon>
        <taxon>Hexapoda</taxon>
        <taxon>Insecta</taxon>
        <taxon>Pterygota</taxon>
        <taxon>Neoptera</taxon>
        <taxon>Paraneoptera</taxon>
        <taxon>Hemiptera</taxon>
        <taxon>Sternorrhyncha</taxon>
        <taxon>Psylloidea</taxon>
        <taxon>Psyllidae</taxon>
        <taxon>Diaphorininae</taxon>
        <taxon>Diaphorina</taxon>
    </lineage>
</organism>
<dbReference type="PaxDb" id="121845-A0A3Q0J147"/>
<dbReference type="PROSITE" id="PS51024">
    <property type="entry name" value="ZF_FCS"/>
    <property type="match status" value="1"/>
</dbReference>
<evidence type="ECO:0000256" key="4">
    <source>
        <dbReference type="ARBA" id="ARBA00022771"/>
    </source>
</evidence>
<feature type="compositionally biased region" description="Acidic residues" evidence="12">
    <location>
        <begin position="235"/>
        <end position="245"/>
    </location>
</feature>
<evidence type="ECO:0000256" key="11">
    <source>
        <dbReference type="PROSITE-ProRule" id="PRU00459"/>
    </source>
</evidence>
<evidence type="ECO:0000256" key="9">
    <source>
        <dbReference type="ARBA" id="ARBA00023242"/>
    </source>
</evidence>
<dbReference type="KEGG" id="dci:103510973"/>
<evidence type="ECO:0000313" key="14">
    <source>
        <dbReference type="Proteomes" id="UP000079169"/>
    </source>
</evidence>
<sequence>MDMATREPDMGGYIWMGDMIMPSDPTELMMDAQMDTSFFTEAHLEDMRVRQTSMEGYMMLEELDEGMYYEDPTGMSKISNTATQPAVNSHHGPNRKIKPVKHPGLKLQTPIAYQKDSDPNVIPIQKDGMAVCEKCGAMGVKHAFYTRERRFCSLACARGSQHDNDNVNNNSNTIPHEGTNPAIPALPSSIQNNVTPVMTNTNIPLPVQLPALQTFPHVTSVKDEVKLETGVKPEEGEDEEEDENSIDSASTPMYHVPPIPPLSPEEPMFPPDRKCYPELASSYDWSAYLNDPTFVAAPVYNFHHNLELDYVEIGQPKQLTRGRRKKKGGGRCAKRSLIPGTAGPKLDTSSASTMSPNSLDHLSTSSFPSPQALNTTSTSDKEIPCLEAHGGEDGQSFKSEDICPAQWSVDDVCEFLKKNDCAAYCDNFSKQVLNDRFMMIRVNSYDEDTNGGLDWFCYHMSSPYIFAPGFCAAHGINLTPPKGYTHATFSWEQYCRDTNSIPAPPELFNQTVPEHGFREGMRLESADLMNPALICVGTVCRLVGRLLRVHFDGWEDEFDQWIDCESCDIYPVGWCELVSHRLEPPRAPAKPGQPKQLTRGRRKKKGGGRCVKRSLIPGTAGPKLDTSSASTMSPNSLDHLSTSSFPSPQALVSKYLSLYHDQNTTTTSDKEIPCLEAHGGEDGQSFKSEDICPAQWSVDDVCEFLKKNDCAAYCDNFSKQVSLYRRFLM</sequence>
<dbReference type="InterPro" id="IPR004092">
    <property type="entry name" value="Mbt"/>
</dbReference>
<dbReference type="Proteomes" id="UP000079169">
    <property type="component" value="Unplaced"/>
</dbReference>
<keyword evidence="2" id="KW-0479">Metal-binding</keyword>
<dbReference type="AlphaFoldDB" id="A0A3Q0J147"/>
<dbReference type="GO" id="GO:0042393">
    <property type="term" value="F:histone binding"/>
    <property type="evidence" value="ECO:0007669"/>
    <property type="project" value="TreeGrafter"/>
</dbReference>
<dbReference type="GO" id="GO:0005634">
    <property type="term" value="C:nucleus"/>
    <property type="evidence" value="ECO:0007669"/>
    <property type="project" value="UniProtKB-SubCell"/>
</dbReference>
<evidence type="ECO:0000256" key="8">
    <source>
        <dbReference type="ARBA" id="ARBA00023163"/>
    </source>
</evidence>
<evidence type="ECO:0000256" key="12">
    <source>
        <dbReference type="SAM" id="MobiDB-lite"/>
    </source>
</evidence>
<keyword evidence="9" id="KW-0539">Nucleus</keyword>
<feature type="region of interest" description="Disordered" evidence="12">
    <location>
        <begin position="229"/>
        <end position="252"/>
    </location>
</feature>
<feature type="region of interest" description="Disordered" evidence="12">
    <location>
        <begin position="319"/>
        <end position="378"/>
    </location>
</feature>
<dbReference type="PANTHER" id="PTHR12247">
    <property type="entry name" value="POLYCOMB GROUP PROTEIN"/>
    <property type="match status" value="1"/>
</dbReference>
<dbReference type="GO" id="GO:0008270">
    <property type="term" value="F:zinc ion binding"/>
    <property type="evidence" value="ECO:0007669"/>
    <property type="project" value="UniProtKB-KW"/>
</dbReference>
<evidence type="ECO:0000256" key="2">
    <source>
        <dbReference type="ARBA" id="ARBA00022723"/>
    </source>
</evidence>
<dbReference type="CDD" id="cd20100">
    <property type="entry name" value="MBT_dSfmbt-like_rpt4"/>
    <property type="match status" value="1"/>
</dbReference>
<feature type="compositionally biased region" description="Polar residues" evidence="12">
    <location>
        <begin position="625"/>
        <end position="642"/>
    </location>
</feature>
<evidence type="ECO:0000256" key="10">
    <source>
        <dbReference type="PROSITE-ProRule" id="PRU00367"/>
    </source>
</evidence>
<dbReference type="InterPro" id="IPR050548">
    <property type="entry name" value="PcG_chromatin_remod_factors"/>
</dbReference>
<dbReference type="SUPFAM" id="SSF63748">
    <property type="entry name" value="Tudor/PWWP/MBT"/>
    <property type="match status" value="2"/>
</dbReference>